<protein>
    <submittedName>
        <fullName evidence="2">Uncharacterized protein</fullName>
    </submittedName>
</protein>
<proteinExistence type="predicted"/>
<accession>U4KUE7</accession>
<feature type="region of interest" description="Disordered" evidence="1">
    <location>
        <begin position="1"/>
        <end position="20"/>
    </location>
</feature>
<gene>
    <name evidence="2" type="ORF">PCON_03073</name>
</gene>
<organism evidence="2 3">
    <name type="scientific">Pyronema omphalodes (strain CBS 100304)</name>
    <name type="common">Pyronema confluens</name>
    <dbReference type="NCBI Taxonomy" id="1076935"/>
    <lineage>
        <taxon>Eukaryota</taxon>
        <taxon>Fungi</taxon>
        <taxon>Dikarya</taxon>
        <taxon>Ascomycota</taxon>
        <taxon>Pezizomycotina</taxon>
        <taxon>Pezizomycetes</taxon>
        <taxon>Pezizales</taxon>
        <taxon>Pyronemataceae</taxon>
        <taxon>Pyronema</taxon>
    </lineage>
</organism>
<evidence type="ECO:0000256" key="1">
    <source>
        <dbReference type="SAM" id="MobiDB-lite"/>
    </source>
</evidence>
<feature type="compositionally biased region" description="Basic and acidic residues" evidence="1">
    <location>
        <begin position="10"/>
        <end position="19"/>
    </location>
</feature>
<name>U4KUE7_PYROM</name>
<evidence type="ECO:0000313" key="3">
    <source>
        <dbReference type="Proteomes" id="UP000018144"/>
    </source>
</evidence>
<dbReference type="Proteomes" id="UP000018144">
    <property type="component" value="Unassembled WGS sequence"/>
</dbReference>
<sequence length="92" mass="10881">MGQHHSKKEKYREPPEPRHSMPMAYYHVKLQVGSKEPELLAKFEHVKQANAYAKDYFDVRRQRYETKTHDSLCLRFEGTGGLNVVTWVEMSK</sequence>
<dbReference type="AlphaFoldDB" id="U4KUE7"/>
<reference evidence="2 3" key="1">
    <citation type="journal article" date="2013" name="PLoS Genet.">
        <title>The genome and development-dependent transcriptomes of Pyronema confluens: a window into fungal evolution.</title>
        <authorList>
            <person name="Traeger S."/>
            <person name="Altegoer F."/>
            <person name="Freitag M."/>
            <person name="Gabaldon T."/>
            <person name="Kempken F."/>
            <person name="Kumar A."/>
            <person name="Marcet-Houben M."/>
            <person name="Poggeler S."/>
            <person name="Stajich J.E."/>
            <person name="Nowrousian M."/>
        </authorList>
    </citation>
    <scope>NUCLEOTIDE SEQUENCE [LARGE SCALE GENOMIC DNA]</scope>
    <source>
        <strain evidence="3">CBS 100304</strain>
        <tissue evidence="2">Vegetative mycelium</tissue>
    </source>
</reference>
<evidence type="ECO:0000313" key="2">
    <source>
        <dbReference type="EMBL" id="CCX04642.1"/>
    </source>
</evidence>
<keyword evidence="3" id="KW-1185">Reference proteome</keyword>
<dbReference type="EMBL" id="HF935211">
    <property type="protein sequence ID" value="CCX04642.1"/>
    <property type="molecule type" value="Genomic_DNA"/>
</dbReference>